<protein>
    <submittedName>
        <fullName evidence="2">IS5/IS1182 family transposase</fullName>
    </submittedName>
</protein>
<name>A0A2A2DBD8_9ACTN</name>
<dbReference type="EMBL" id="NSJV01000223">
    <property type="protein sequence ID" value="PAU48756.1"/>
    <property type="molecule type" value="Genomic_DNA"/>
</dbReference>
<accession>A0A2A2DBD8</accession>
<gene>
    <name evidence="2" type="ORF">CK936_11960</name>
    <name evidence="1" type="ORF">CK936_35090</name>
</gene>
<dbReference type="AlphaFoldDB" id="A0A2A2DBD8"/>
<organism evidence="2 3">
    <name type="scientific">Streptomyces albireticuli</name>
    <dbReference type="NCBI Taxonomy" id="1940"/>
    <lineage>
        <taxon>Bacteria</taxon>
        <taxon>Bacillati</taxon>
        <taxon>Actinomycetota</taxon>
        <taxon>Actinomycetes</taxon>
        <taxon>Kitasatosporales</taxon>
        <taxon>Streptomycetaceae</taxon>
        <taxon>Streptomyces</taxon>
    </lineage>
</organism>
<evidence type="ECO:0000313" key="2">
    <source>
        <dbReference type="EMBL" id="PAU48756.1"/>
    </source>
</evidence>
<evidence type="ECO:0000313" key="1">
    <source>
        <dbReference type="EMBL" id="PAU44402.1"/>
    </source>
</evidence>
<dbReference type="EMBL" id="NSJV01000672">
    <property type="protein sequence ID" value="PAU44402.1"/>
    <property type="molecule type" value="Genomic_DNA"/>
</dbReference>
<feature type="non-terminal residue" evidence="2">
    <location>
        <position position="1"/>
    </location>
</feature>
<proteinExistence type="predicted"/>
<reference evidence="2 3" key="1">
    <citation type="submission" date="2017-08" db="EMBL/GenBank/DDBJ databases">
        <title>Genome sequence of Streptomyces albireticuli NRRL B-1670.</title>
        <authorList>
            <person name="Graham D.E."/>
            <person name="Mahan K.M."/>
            <person name="Klingeman D.M."/>
            <person name="Hettich R.L."/>
            <person name="Parry R.J."/>
            <person name="Spain J.C."/>
        </authorList>
    </citation>
    <scope>NUCLEOTIDE SEQUENCE [LARGE SCALE GENOMIC DNA]</scope>
    <source>
        <strain evidence="2 3">NRRL B-1670</strain>
    </source>
</reference>
<comment type="caution">
    <text evidence="2">The sequence shown here is derived from an EMBL/GenBank/DDBJ whole genome shotgun (WGS) entry which is preliminary data.</text>
</comment>
<evidence type="ECO:0000313" key="3">
    <source>
        <dbReference type="Proteomes" id="UP000218944"/>
    </source>
</evidence>
<sequence>VATLKSWRLLRKLRCSTTRITSLVQAVLTLHLASSGR</sequence>
<keyword evidence="3" id="KW-1185">Reference proteome</keyword>
<dbReference type="Proteomes" id="UP000218944">
    <property type="component" value="Unassembled WGS sequence"/>
</dbReference>